<dbReference type="EMBL" id="JAANXN010000007">
    <property type="protein sequence ID" value="MDF8371242.1"/>
    <property type="molecule type" value="Genomic_DNA"/>
</dbReference>
<name>A0ABD4XIY8_WEIPA</name>
<gene>
    <name evidence="1" type="ORF">G9403_06240</name>
</gene>
<dbReference type="RefSeq" id="WP_155809308.1">
    <property type="nucleotide sequence ID" value="NZ_CABKOP010000011.1"/>
</dbReference>
<organism evidence="1 2">
    <name type="scientific">Weissella paramesenteroides</name>
    <name type="common">Leuconostoc paramesenteroides</name>
    <dbReference type="NCBI Taxonomy" id="1249"/>
    <lineage>
        <taxon>Bacteria</taxon>
        <taxon>Bacillati</taxon>
        <taxon>Bacillota</taxon>
        <taxon>Bacilli</taxon>
        <taxon>Lactobacillales</taxon>
        <taxon>Lactobacillaceae</taxon>
        <taxon>Weissella</taxon>
    </lineage>
</organism>
<evidence type="ECO:0008006" key="3">
    <source>
        <dbReference type="Google" id="ProtNLM"/>
    </source>
</evidence>
<dbReference type="Proteomes" id="UP001215461">
    <property type="component" value="Unassembled WGS sequence"/>
</dbReference>
<accession>A0ABD4XIY8</accession>
<sequence length="53" mass="6184">MISFVVVLGTISIVCQSVETITRQNQVDDRAINSIKEKYYQERRKWLTGTDLH</sequence>
<comment type="caution">
    <text evidence="1">The sequence shown here is derived from an EMBL/GenBank/DDBJ whole genome shotgun (WGS) entry which is preliminary data.</text>
</comment>
<evidence type="ECO:0000313" key="1">
    <source>
        <dbReference type="EMBL" id="MDF8371242.1"/>
    </source>
</evidence>
<protein>
    <recommendedName>
        <fullName evidence="3">Type II secretion system protein</fullName>
    </recommendedName>
</protein>
<proteinExistence type="predicted"/>
<dbReference type="AlphaFoldDB" id="A0ABD4XIY8"/>
<reference evidence="1 2" key="1">
    <citation type="submission" date="2020-03" db="EMBL/GenBank/DDBJ databases">
        <title>Comparative genomics of Weissella paramesenteroides.</title>
        <authorList>
            <person name="Kant R."/>
            <person name="Takala T."/>
            <person name="Saris P."/>
        </authorList>
    </citation>
    <scope>NUCLEOTIDE SEQUENCE [LARGE SCALE GENOMIC DNA]</scope>
    <source>
        <strain evidence="1 2">SJ27-4</strain>
    </source>
</reference>
<evidence type="ECO:0000313" key="2">
    <source>
        <dbReference type="Proteomes" id="UP001215461"/>
    </source>
</evidence>